<accession>A0AAV7KM19</accession>
<feature type="region of interest" description="Disordered" evidence="1">
    <location>
        <begin position="91"/>
        <end position="118"/>
    </location>
</feature>
<feature type="compositionally biased region" description="Basic and acidic residues" evidence="1">
    <location>
        <begin position="1"/>
        <end position="16"/>
    </location>
</feature>
<organism evidence="2 3">
    <name type="scientific">Pleurodeles waltl</name>
    <name type="common">Iberian ribbed newt</name>
    <dbReference type="NCBI Taxonomy" id="8319"/>
    <lineage>
        <taxon>Eukaryota</taxon>
        <taxon>Metazoa</taxon>
        <taxon>Chordata</taxon>
        <taxon>Craniata</taxon>
        <taxon>Vertebrata</taxon>
        <taxon>Euteleostomi</taxon>
        <taxon>Amphibia</taxon>
        <taxon>Batrachia</taxon>
        <taxon>Caudata</taxon>
        <taxon>Salamandroidea</taxon>
        <taxon>Salamandridae</taxon>
        <taxon>Pleurodelinae</taxon>
        <taxon>Pleurodeles</taxon>
    </lineage>
</organism>
<evidence type="ECO:0000256" key="1">
    <source>
        <dbReference type="SAM" id="MobiDB-lite"/>
    </source>
</evidence>
<reference evidence="2 3" key="1">
    <citation type="journal article" date="2022" name="bioRxiv">
        <title>Sequencing and chromosome-scale assembly of the giantPleurodeles waltlgenome.</title>
        <authorList>
            <person name="Brown T."/>
            <person name="Elewa A."/>
            <person name="Iarovenko S."/>
            <person name="Subramanian E."/>
            <person name="Araus A.J."/>
            <person name="Petzold A."/>
            <person name="Susuki M."/>
            <person name="Suzuki K.-i.T."/>
            <person name="Hayashi T."/>
            <person name="Toyoda A."/>
            <person name="Oliveira C."/>
            <person name="Osipova E."/>
            <person name="Leigh N.D."/>
            <person name="Simon A."/>
            <person name="Yun M.H."/>
        </authorList>
    </citation>
    <scope>NUCLEOTIDE SEQUENCE [LARGE SCALE GENOMIC DNA]</scope>
    <source>
        <strain evidence="2">20211129_DDA</strain>
        <tissue evidence="2">Liver</tissue>
    </source>
</reference>
<dbReference type="EMBL" id="JANPWB010000018">
    <property type="protein sequence ID" value="KAJ1079755.1"/>
    <property type="molecule type" value="Genomic_DNA"/>
</dbReference>
<name>A0AAV7KM19_PLEWA</name>
<proteinExistence type="predicted"/>
<comment type="caution">
    <text evidence="2">The sequence shown here is derived from an EMBL/GenBank/DDBJ whole genome shotgun (WGS) entry which is preliminary data.</text>
</comment>
<feature type="region of interest" description="Disordered" evidence="1">
    <location>
        <begin position="1"/>
        <end position="34"/>
    </location>
</feature>
<evidence type="ECO:0000313" key="2">
    <source>
        <dbReference type="EMBL" id="KAJ1079755.1"/>
    </source>
</evidence>
<sequence length="118" mass="12583">MGRAYRGDGGGRDCHAQDPLQQEAASANGGGQDGRALRRYFLHSAASARKRDLWPAWGRPGGFPRCVRLPPGVPDAAVPVGAGLRRISERSEARLGSQGAAAVQREARPGQRNGPFPW</sequence>
<dbReference type="Proteomes" id="UP001066276">
    <property type="component" value="Unassembled WGS sequence"/>
</dbReference>
<protein>
    <submittedName>
        <fullName evidence="2">Uncharacterized protein</fullName>
    </submittedName>
</protein>
<evidence type="ECO:0000313" key="3">
    <source>
        <dbReference type="Proteomes" id="UP001066276"/>
    </source>
</evidence>
<gene>
    <name evidence="2" type="ORF">NDU88_000009</name>
</gene>
<keyword evidence="3" id="KW-1185">Reference proteome</keyword>
<dbReference type="AlphaFoldDB" id="A0AAV7KM19"/>